<evidence type="ECO:0000313" key="5">
    <source>
        <dbReference type="Proteomes" id="UP000281431"/>
    </source>
</evidence>
<dbReference type="AlphaFoldDB" id="A0A3N6LX37"/>
<feature type="transmembrane region" description="Helical" evidence="2">
    <location>
        <begin position="49"/>
        <end position="72"/>
    </location>
</feature>
<protein>
    <submittedName>
        <fullName evidence="4">Potassium transporter TrkA</fullName>
    </submittedName>
</protein>
<sequence>MNSTGFLLTNPVIAAVFRIVGVALLAGAVTTIATFVYRVRVRNTLPDGATLILGLGVVAIYLNTRLVFIQYAGETGDPLSVSEALINVTVFVVAGIAAYGGRHIGDTLGTSDRLSWGWLQPDLSPIVRATGRFITVTFPDEIDDIDGYDPVADDSKTALKGRTMDFPRGLTISELQSEITARLRAEHDIGYVDLEITADGTVEYLAVGQRPAGIGPTLPPKSAAVAIRADPPFSASPGDTLQLWYNGDDGEKHLGTAELRSSAGQITTVVTDEATANRIDPTVEYRLMTLSADSSPDREFAAILRRGDETMSVIEIGTESPLVGVSASALDVTILSIRSPGGDIETMPDRERLIQPGDNVFAIGRPNTLRKLEVSNDVQLVESDTDVKTAVENALEWDRGDELPAKPIEGDRPAEGNATNNGGDLP</sequence>
<feature type="compositionally biased region" description="Basic and acidic residues" evidence="1">
    <location>
        <begin position="396"/>
        <end position="414"/>
    </location>
</feature>
<dbReference type="Pfam" id="PF26501">
    <property type="entry name" value="DUF8167"/>
    <property type="match status" value="1"/>
</dbReference>
<dbReference type="PROSITE" id="PS51202">
    <property type="entry name" value="RCK_C"/>
    <property type="match status" value="1"/>
</dbReference>
<dbReference type="Proteomes" id="UP000281431">
    <property type="component" value="Unassembled WGS sequence"/>
</dbReference>
<feature type="region of interest" description="Disordered" evidence="1">
    <location>
        <begin position="394"/>
        <end position="426"/>
    </location>
</feature>
<accession>A0A3N6LX37</accession>
<dbReference type="InterPro" id="IPR058603">
    <property type="entry name" value="DUF8167_2nd"/>
</dbReference>
<dbReference type="Pfam" id="PF26502">
    <property type="entry name" value="DUF8167_2nd"/>
    <property type="match status" value="1"/>
</dbReference>
<feature type="transmembrane region" description="Helical" evidence="2">
    <location>
        <begin position="84"/>
        <end position="101"/>
    </location>
</feature>
<dbReference type="InterPro" id="IPR058604">
    <property type="entry name" value="DUF8167_3rd"/>
</dbReference>
<reference evidence="4 5" key="1">
    <citation type="submission" date="2018-10" db="EMBL/GenBank/DDBJ databases">
        <title>Natrarchaeobius chitinivorans gen. nov., sp. nov., and Natrarchaeobius haloalkaliphilus sp. nov., alkaliphilic, chitin-utilizing haloarchaea from hypersaline alkaline lakes.</title>
        <authorList>
            <person name="Sorokin D.Y."/>
            <person name="Elcheninov A.G."/>
            <person name="Kostrikina N.A."/>
            <person name="Bale N.J."/>
            <person name="Sinninghe Damste J.S."/>
            <person name="Khijniak T.V."/>
            <person name="Kublanov I.V."/>
            <person name="Toshchakov S.V."/>
        </authorList>
    </citation>
    <scope>NUCLEOTIDE SEQUENCE [LARGE SCALE GENOMIC DNA]</scope>
    <source>
        <strain evidence="4 5">AArcht7</strain>
    </source>
</reference>
<keyword evidence="2" id="KW-0472">Membrane</keyword>
<feature type="compositionally biased region" description="Polar residues" evidence="1">
    <location>
        <begin position="417"/>
        <end position="426"/>
    </location>
</feature>
<comment type="caution">
    <text evidence="4">The sequence shown here is derived from an EMBL/GenBank/DDBJ whole genome shotgun (WGS) entry which is preliminary data.</text>
</comment>
<feature type="domain" description="RCK C-terminal" evidence="3">
    <location>
        <begin position="299"/>
        <end position="378"/>
    </location>
</feature>
<dbReference type="SUPFAM" id="SSF116726">
    <property type="entry name" value="TrkA C-terminal domain-like"/>
    <property type="match status" value="1"/>
</dbReference>
<dbReference type="GO" id="GO:0008324">
    <property type="term" value="F:monoatomic cation transmembrane transporter activity"/>
    <property type="evidence" value="ECO:0007669"/>
    <property type="project" value="InterPro"/>
</dbReference>
<keyword evidence="2" id="KW-1133">Transmembrane helix</keyword>
<dbReference type="Gene3D" id="3.30.70.1450">
    <property type="entry name" value="Regulator of K+ conductance, C-terminal domain"/>
    <property type="match status" value="1"/>
</dbReference>
<evidence type="ECO:0000259" key="3">
    <source>
        <dbReference type="PROSITE" id="PS51202"/>
    </source>
</evidence>
<evidence type="ECO:0000256" key="1">
    <source>
        <dbReference type="SAM" id="MobiDB-lite"/>
    </source>
</evidence>
<dbReference type="Pfam" id="PF26503">
    <property type="entry name" value="DUF8167_3rd"/>
    <property type="match status" value="1"/>
</dbReference>
<feature type="transmembrane region" description="Helical" evidence="2">
    <location>
        <begin position="12"/>
        <end position="37"/>
    </location>
</feature>
<evidence type="ECO:0000256" key="2">
    <source>
        <dbReference type="SAM" id="Phobius"/>
    </source>
</evidence>
<dbReference type="InterPro" id="IPR006037">
    <property type="entry name" value="RCK_C"/>
</dbReference>
<dbReference type="InterPro" id="IPR036721">
    <property type="entry name" value="RCK_C_sf"/>
</dbReference>
<dbReference type="InterPro" id="IPR058480">
    <property type="entry name" value="DUF8167_N"/>
</dbReference>
<dbReference type="OrthoDB" id="205214at2157"/>
<gene>
    <name evidence="4" type="ORF">EA472_21800</name>
</gene>
<evidence type="ECO:0000313" key="4">
    <source>
        <dbReference type="EMBL" id="RQG95293.1"/>
    </source>
</evidence>
<organism evidence="4 5">
    <name type="scientific">Natrarchaeobius chitinivorans</name>
    <dbReference type="NCBI Taxonomy" id="1679083"/>
    <lineage>
        <taxon>Archaea</taxon>
        <taxon>Methanobacteriati</taxon>
        <taxon>Methanobacteriota</taxon>
        <taxon>Stenosarchaea group</taxon>
        <taxon>Halobacteria</taxon>
        <taxon>Halobacteriales</taxon>
        <taxon>Natrialbaceae</taxon>
        <taxon>Natrarchaeobius</taxon>
    </lineage>
</organism>
<dbReference type="GO" id="GO:0006813">
    <property type="term" value="P:potassium ion transport"/>
    <property type="evidence" value="ECO:0007669"/>
    <property type="project" value="InterPro"/>
</dbReference>
<keyword evidence="5" id="KW-1185">Reference proteome</keyword>
<proteinExistence type="predicted"/>
<dbReference type="EMBL" id="REFZ01000035">
    <property type="protein sequence ID" value="RQG95293.1"/>
    <property type="molecule type" value="Genomic_DNA"/>
</dbReference>
<name>A0A3N6LX37_NATCH</name>
<keyword evidence="2" id="KW-0812">Transmembrane</keyword>